<keyword evidence="1" id="KW-0732">Signal</keyword>
<feature type="signal peptide" evidence="1">
    <location>
        <begin position="1"/>
        <end position="18"/>
    </location>
</feature>
<feature type="chain" id="PRO_5017797498" evidence="1">
    <location>
        <begin position="19"/>
        <end position="600"/>
    </location>
</feature>
<dbReference type="Proteomes" id="UP000256429">
    <property type="component" value="Unassembled WGS sequence"/>
</dbReference>
<reference evidence="2 3" key="1">
    <citation type="submission" date="2018-08" db="EMBL/GenBank/DDBJ databases">
        <title>Genomic Encyclopedia of Type Strains, Phase III (KMG-III): the genomes of soil and plant-associated and newly described type strains.</title>
        <authorList>
            <person name="Whitman W."/>
        </authorList>
    </citation>
    <scope>NUCLEOTIDE SEQUENCE [LARGE SCALE GENOMIC DNA]</scope>
    <source>
        <strain evidence="2 3">325-5</strain>
    </source>
</reference>
<dbReference type="InterPro" id="IPR008969">
    <property type="entry name" value="CarboxyPept-like_regulatory"/>
</dbReference>
<protein>
    <submittedName>
        <fullName evidence="2">Carboxypeptidase-like protein</fullName>
    </submittedName>
</protein>
<accession>A0A3D9RU36</accession>
<keyword evidence="3" id="KW-1185">Reference proteome</keyword>
<dbReference type="Pfam" id="PF13715">
    <property type="entry name" value="CarbopepD_reg_2"/>
    <property type="match status" value="1"/>
</dbReference>
<keyword evidence="2" id="KW-0378">Hydrolase</keyword>
<dbReference type="OrthoDB" id="2247630at2"/>
<proteinExistence type="predicted"/>
<evidence type="ECO:0000313" key="3">
    <source>
        <dbReference type="Proteomes" id="UP000256429"/>
    </source>
</evidence>
<name>A0A3D9RU36_9FLAO</name>
<dbReference type="GO" id="GO:0004180">
    <property type="term" value="F:carboxypeptidase activity"/>
    <property type="evidence" value="ECO:0007669"/>
    <property type="project" value="UniProtKB-KW"/>
</dbReference>
<organism evidence="2 3">
    <name type="scientific">Lutibacter oceani</name>
    <dbReference type="NCBI Taxonomy" id="1853311"/>
    <lineage>
        <taxon>Bacteria</taxon>
        <taxon>Pseudomonadati</taxon>
        <taxon>Bacteroidota</taxon>
        <taxon>Flavobacteriia</taxon>
        <taxon>Flavobacteriales</taxon>
        <taxon>Flavobacteriaceae</taxon>
        <taxon>Lutibacter</taxon>
    </lineage>
</organism>
<evidence type="ECO:0000256" key="1">
    <source>
        <dbReference type="SAM" id="SignalP"/>
    </source>
</evidence>
<dbReference type="RefSeq" id="WP_115878207.1">
    <property type="nucleotide sequence ID" value="NZ_QTTQ01000009.1"/>
</dbReference>
<gene>
    <name evidence="2" type="ORF">BX611_0770</name>
</gene>
<keyword evidence="2" id="KW-0645">Protease</keyword>
<dbReference type="SUPFAM" id="SSF49464">
    <property type="entry name" value="Carboxypeptidase regulatory domain-like"/>
    <property type="match status" value="1"/>
</dbReference>
<keyword evidence="2" id="KW-0121">Carboxypeptidase</keyword>
<evidence type="ECO:0000313" key="2">
    <source>
        <dbReference type="EMBL" id="REE83479.1"/>
    </source>
</evidence>
<comment type="caution">
    <text evidence="2">The sequence shown here is derived from an EMBL/GenBank/DDBJ whole genome shotgun (WGS) entry which is preliminary data.</text>
</comment>
<dbReference type="EMBL" id="QTTQ01000009">
    <property type="protein sequence ID" value="REE83479.1"/>
    <property type="molecule type" value="Genomic_DNA"/>
</dbReference>
<sequence>MKKYVFILLVLFSISSFSQTFIEGFIFDKKTNESLPYATIKIISDINYYTITNEDGMFEVYDKFANDSIEVRFLGFIPKKVPISYFKKSSKLYLTPKVNQLNEVIIVAHKNKNYTYDLLSSLIQKYRNKNLITESKAFLSVTSSARTIPIEHIEGFYNSNQSLSDGIKALKIKSGRFGQNKLFPFYSLNNTDILNDFHFFKTSKQILPIYPGNLSAGAIKGKYFVKIDACNSCSDGDVLISFIPKKTNGRFFSGKILFNEQTLTVKKIELEINNPIVNGLSSIIESDIITPKKINLNINFNPLDFEKIQHIDFTFIMDYKSEKSKEIIESHSFLYFYDYHNPFDEPYFTNNISFNNDYDNITALQATEDFWKANYQFPKSYNEKRFKDFFEKYGYLINYENTIPSDDLKYTKPSVILWNKDKRLEWNSIKQDLTTIKKGSNPKSRNFGANMKADKIYHSIADINKANPFSDNYKKFNFSFLLDQYKNENEEKKFITRTIFDRNSSYFRNERTNKKLVYINLIFDIYEYYRQNLDTQINNKMTYGEVKKMCNEKFEEASSTVEKMKEETNSGLNFQELYKWNSKIKDKLGVNNYLLIMNQE</sequence>
<dbReference type="AlphaFoldDB" id="A0A3D9RU36"/>